<dbReference type="AlphaFoldDB" id="B5E831"/>
<evidence type="ECO:0000313" key="1">
    <source>
        <dbReference type="EMBL" id="ACH40000.1"/>
    </source>
</evidence>
<dbReference type="Proteomes" id="UP000008825">
    <property type="component" value="Chromosome"/>
</dbReference>
<dbReference type="KEGG" id="gbm:Gbem_2997"/>
<reference evidence="1 2" key="2">
    <citation type="journal article" date="2010" name="BMC Genomics">
        <title>The genome of Geobacter bemidjiensis, exemplar for the subsurface clade of Geobacter species that predominate in Fe(III)-reducing subsurface environments.</title>
        <authorList>
            <person name="Aklujkar M."/>
            <person name="Young N.D."/>
            <person name="Holmes D."/>
            <person name="Chavan M."/>
            <person name="Risso C."/>
            <person name="Kiss H.E."/>
            <person name="Han C.S."/>
            <person name="Land M.L."/>
            <person name="Lovley D.R."/>
        </authorList>
    </citation>
    <scope>NUCLEOTIDE SEQUENCE [LARGE SCALE GENOMIC DNA]</scope>
    <source>
        <strain evidence="2">ATCC BAA-1014 / DSM 16622 / JCM 12645 / Bem</strain>
    </source>
</reference>
<dbReference type="EMBL" id="CP001124">
    <property type="protein sequence ID" value="ACH40000.1"/>
    <property type="molecule type" value="Genomic_DNA"/>
</dbReference>
<dbReference type="STRING" id="404380.Gbem_2997"/>
<reference evidence="1 2" key="1">
    <citation type="submission" date="2008-07" db="EMBL/GenBank/DDBJ databases">
        <title>Complete sequence of Geobacter bemidjiensis BEM.</title>
        <authorList>
            <consortium name="US DOE Joint Genome Institute"/>
            <person name="Lucas S."/>
            <person name="Copeland A."/>
            <person name="Lapidus A."/>
            <person name="Glavina del Rio T."/>
            <person name="Dalin E."/>
            <person name="Tice H."/>
            <person name="Bruce D."/>
            <person name="Goodwin L."/>
            <person name="Pitluck S."/>
            <person name="Kiss H."/>
            <person name="Brettin T."/>
            <person name="Detter J.C."/>
            <person name="Han C."/>
            <person name="Kuske C.R."/>
            <person name="Schmutz J."/>
            <person name="Larimer F."/>
            <person name="Land M."/>
            <person name="Hauser L."/>
            <person name="Kyrpides N."/>
            <person name="Lykidis A."/>
            <person name="Lovley D."/>
            <person name="Richardson P."/>
        </authorList>
    </citation>
    <scope>NUCLEOTIDE SEQUENCE [LARGE SCALE GENOMIC DNA]</scope>
    <source>
        <strain evidence="2">ATCC BAA-1014 / DSM 16622 / JCM 12645 / Bem</strain>
    </source>
</reference>
<name>B5E831_CITBB</name>
<proteinExistence type="predicted"/>
<protein>
    <submittedName>
        <fullName evidence="1">Uncharacterized protein</fullName>
    </submittedName>
</protein>
<sequence length="124" mass="13942">MITKRQDLCIRFLVFLKNRHDLNKPVDLIFNETGQTAAAKCTRTGATLHVTVTATRRFWDVLFDAAHLYKHCLQRYQERSWIGNGPCPGGSLESEALAFARQEVILFSKTAQPSSTATEQGSNQ</sequence>
<organism evidence="1 2">
    <name type="scientific">Citrifermentans bemidjiense (strain ATCC BAA-1014 / DSM 16622 / JCM 12645 / Bem)</name>
    <name type="common">Geobacter bemidjiensis</name>
    <dbReference type="NCBI Taxonomy" id="404380"/>
    <lineage>
        <taxon>Bacteria</taxon>
        <taxon>Pseudomonadati</taxon>
        <taxon>Thermodesulfobacteriota</taxon>
        <taxon>Desulfuromonadia</taxon>
        <taxon>Geobacterales</taxon>
        <taxon>Geobacteraceae</taxon>
        <taxon>Citrifermentans</taxon>
    </lineage>
</organism>
<dbReference type="HOGENOM" id="CLU_2000629_0_0_7"/>
<dbReference type="RefSeq" id="WP_012531428.1">
    <property type="nucleotide sequence ID" value="NC_011146.1"/>
</dbReference>
<accession>B5E831</accession>
<evidence type="ECO:0000313" key="2">
    <source>
        <dbReference type="Proteomes" id="UP000008825"/>
    </source>
</evidence>
<gene>
    <name evidence="1" type="ordered locus">Gbem_2997</name>
</gene>
<keyword evidence="2" id="KW-1185">Reference proteome</keyword>